<keyword evidence="11" id="KW-1185">Reference proteome</keyword>
<feature type="region of interest" description="Disordered" evidence="9">
    <location>
        <begin position="43"/>
        <end position="95"/>
    </location>
</feature>
<evidence type="ECO:0000256" key="6">
    <source>
        <dbReference type="ARBA" id="ARBA00023274"/>
    </source>
</evidence>
<evidence type="ECO:0000256" key="3">
    <source>
        <dbReference type="ARBA" id="ARBA00022946"/>
    </source>
</evidence>
<comment type="similarity">
    <text evidence="2">Belongs to the mitochondrion-specific ribosomal protein mL52 family.</text>
</comment>
<organism evidence="10 11">
    <name type="scientific">Cyanistes caeruleus</name>
    <name type="common">Eurasian blue tit</name>
    <name type="synonym">Parus caeruleus</name>
    <dbReference type="NCBI Taxonomy" id="156563"/>
    <lineage>
        <taxon>Eukaryota</taxon>
        <taxon>Metazoa</taxon>
        <taxon>Chordata</taxon>
        <taxon>Craniata</taxon>
        <taxon>Vertebrata</taxon>
        <taxon>Euteleostomi</taxon>
        <taxon>Archelosauria</taxon>
        <taxon>Archosauria</taxon>
        <taxon>Dinosauria</taxon>
        <taxon>Saurischia</taxon>
        <taxon>Theropoda</taxon>
        <taxon>Coelurosauria</taxon>
        <taxon>Aves</taxon>
        <taxon>Neognathae</taxon>
        <taxon>Neoaves</taxon>
        <taxon>Telluraves</taxon>
        <taxon>Australaves</taxon>
        <taxon>Passeriformes</taxon>
        <taxon>Paridae</taxon>
        <taxon>Cyanistes</taxon>
    </lineage>
</organism>
<keyword evidence="4" id="KW-0689">Ribosomal protein</keyword>
<keyword evidence="3" id="KW-0809">Transit peptide</keyword>
<dbReference type="Pfam" id="PF18699">
    <property type="entry name" value="MRPL52"/>
    <property type="match status" value="1"/>
</dbReference>
<keyword evidence="5" id="KW-0496">Mitochondrion</keyword>
<evidence type="ECO:0000256" key="9">
    <source>
        <dbReference type="SAM" id="MobiDB-lite"/>
    </source>
</evidence>
<evidence type="ECO:0000256" key="7">
    <source>
        <dbReference type="ARBA" id="ARBA00035181"/>
    </source>
</evidence>
<comment type="subcellular location">
    <subcellularLocation>
        <location evidence="1">Mitochondrion</location>
    </subcellularLocation>
</comment>
<dbReference type="InterPro" id="IPR034596">
    <property type="entry name" value="Ribosomal_mL52"/>
</dbReference>
<feature type="region of interest" description="Disordered" evidence="9">
    <location>
        <begin position="1"/>
        <end position="31"/>
    </location>
</feature>
<evidence type="ECO:0000256" key="5">
    <source>
        <dbReference type="ARBA" id="ARBA00023128"/>
    </source>
</evidence>
<dbReference type="AlphaFoldDB" id="A0A8C0VDF2"/>
<evidence type="ECO:0000313" key="10">
    <source>
        <dbReference type="Ensembl" id="ENSCCEP00000019970.1"/>
    </source>
</evidence>
<feature type="compositionally biased region" description="Basic residues" evidence="9">
    <location>
        <begin position="76"/>
        <end position="87"/>
    </location>
</feature>
<evidence type="ECO:0000313" key="11">
    <source>
        <dbReference type="Proteomes" id="UP000694410"/>
    </source>
</evidence>
<sequence length="95" mass="10474">SVKGAPSGPGPLRDLPDWSFADGRPSPPWRGQLRRLREQRELAVSDQNRIGPDRGGSGRFGAVWGGLEPKLPEKNKKNKNNKKKKIPPPKIAENS</sequence>
<evidence type="ECO:0000256" key="1">
    <source>
        <dbReference type="ARBA" id="ARBA00004173"/>
    </source>
</evidence>
<dbReference type="PANTHER" id="PTHR34090:SF1">
    <property type="entry name" value="LARGE RIBOSOMAL SUBUNIT PROTEIN ML52"/>
    <property type="match status" value="1"/>
</dbReference>
<dbReference type="GO" id="GO:0003735">
    <property type="term" value="F:structural constituent of ribosome"/>
    <property type="evidence" value="ECO:0007669"/>
    <property type="project" value="InterPro"/>
</dbReference>
<keyword evidence="6" id="KW-0687">Ribonucleoprotein</keyword>
<reference evidence="10" key="2">
    <citation type="submission" date="2025-09" db="UniProtKB">
        <authorList>
            <consortium name="Ensembl"/>
        </authorList>
    </citation>
    <scope>IDENTIFICATION</scope>
</reference>
<dbReference type="GO" id="GO:0032543">
    <property type="term" value="P:mitochondrial translation"/>
    <property type="evidence" value="ECO:0007669"/>
    <property type="project" value="InterPro"/>
</dbReference>
<name>A0A8C0VDF2_CYACU</name>
<protein>
    <recommendedName>
        <fullName evidence="7">Large ribosomal subunit protein mL52</fullName>
    </recommendedName>
    <alternativeName>
        <fullName evidence="8">39S ribosomal protein L52, mitochondrial</fullName>
    </alternativeName>
</protein>
<dbReference type="Proteomes" id="UP000694410">
    <property type="component" value="Unplaced"/>
</dbReference>
<accession>A0A8C0VDF2</accession>
<evidence type="ECO:0000256" key="8">
    <source>
        <dbReference type="ARBA" id="ARBA00035425"/>
    </source>
</evidence>
<dbReference type="PANTHER" id="PTHR34090">
    <property type="entry name" value="39S RIBOSOMAL PROTEIN L52, MITOCHONDRIAL"/>
    <property type="match status" value="1"/>
</dbReference>
<reference evidence="10" key="1">
    <citation type="submission" date="2025-08" db="UniProtKB">
        <authorList>
            <consortium name="Ensembl"/>
        </authorList>
    </citation>
    <scope>IDENTIFICATION</scope>
</reference>
<evidence type="ECO:0000256" key="2">
    <source>
        <dbReference type="ARBA" id="ARBA00007232"/>
    </source>
</evidence>
<dbReference type="Ensembl" id="ENSCCET00000030304.1">
    <property type="protein sequence ID" value="ENSCCEP00000019970.1"/>
    <property type="gene ID" value="ENSCCEG00000018111.1"/>
</dbReference>
<proteinExistence type="inferred from homology"/>
<dbReference type="GO" id="GO:0005762">
    <property type="term" value="C:mitochondrial large ribosomal subunit"/>
    <property type="evidence" value="ECO:0007669"/>
    <property type="project" value="InterPro"/>
</dbReference>
<evidence type="ECO:0000256" key="4">
    <source>
        <dbReference type="ARBA" id="ARBA00022980"/>
    </source>
</evidence>